<proteinExistence type="predicted"/>
<dbReference type="OrthoDB" id="264520at2759"/>
<dbReference type="Gene3D" id="2.120.10.30">
    <property type="entry name" value="TolB, C-terminal domain"/>
    <property type="match status" value="1"/>
</dbReference>
<keyword evidence="1" id="KW-1185">Reference proteome</keyword>
<accession>A0A8B8BBI4</accession>
<dbReference type="GeneID" id="111108988"/>
<dbReference type="KEGG" id="cvn:111108988"/>
<evidence type="ECO:0000313" key="2">
    <source>
        <dbReference type="RefSeq" id="XP_022300785.1"/>
    </source>
</evidence>
<dbReference type="Proteomes" id="UP000694844">
    <property type="component" value="Chromosome 8"/>
</dbReference>
<protein>
    <submittedName>
        <fullName evidence="2">Uncharacterized protein LOC111108988</fullName>
    </submittedName>
</protein>
<reference evidence="2" key="1">
    <citation type="submission" date="2025-08" db="UniProtKB">
        <authorList>
            <consortium name="RefSeq"/>
        </authorList>
    </citation>
    <scope>IDENTIFICATION</scope>
    <source>
        <tissue evidence="2">Whole sample</tissue>
    </source>
</reference>
<sequence>MKSAIDDIDAQHITAIDEQEEEINHNIAEITQVILDLKRLLDTNDVCLVSKYNSRTEEFRNLPAQFQVTLPNFTPQEINREQIHQQIGELMRSVQTKSRHEPSDIAVTRSGDLAYTDPEDGSINLVRGRKVKRLIKVPWCLCVDSRDNLFVSERFTGKVKKLQYYNK</sequence>
<dbReference type="InterPro" id="IPR011042">
    <property type="entry name" value="6-blade_b-propeller_TolB-like"/>
</dbReference>
<evidence type="ECO:0000313" key="1">
    <source>
        <dbReference type="Proteomes" id="UP000694844"/>
    </source>
</evidence>
<organism evidence="1 2">
    <name type="scientific">Crassostrea virginica</name>
    <name type="common">Eastern oyster</name>
    <dbReference type="NCBI Taxonomy" id="6565"/>
    <lineage>
        <taxon>Eukaryota</taxon>
        <taxon>Metazoa</taxon>
        <taxon>Spiralia</taxon>
        <taxon>Lophotrochozoa</taxon>
        <taxon>Mollusca</taxon>
        <taxon>Bivalvia</taxon>
        <taxon>Autobranchia</taxon>
        <taxon>Pteriomorphia</taxon>
        <taxon>Ostreida</taxon>
        <taxon>Ostreoidea</taxon>
        <taxon>Ostreidae</taxon>
        <taxon>Crassostrea</taxon>
    </lineage>
</organism>
<dbReference type="AlphaFoldDB" id="A0A8B8BBI4"/>
<dbReference type="RefSeq" id="XP_022300785.1">
    <property type="nucleotide sequence ID" value="XM_022445077.1"/>
</dbReference>
<dbReference type="SUPFAM" id="SSF101898">
    <property type="entry name" value="NHL repeat"/>
    <property type="match status" value="1"/>
</dbReference>
<gene>
    <name evidence="2" type="primary">LOC111108988</name>
</gene>
<name>A0A8B8BBI4_CRAVI</name>